<evidence type="ECO:0000256" key="1">
    <source>
        <dbReference type="ARBA" id="ARBA00006139"/>
    </source>
</evidence>
<reference evidence="12 13" key="1">
    <citation type="submission" date="2020-05" db="EMBL/GenBank/DDBJ databases">
        <title>Mucilaginibacter mali sp. nov.</title>
        <authorList>
            <person name="Kim H.S."/>
            <person name="Lee K.C."/>
            <person name="Suh M.K."/>
            <person name="Kim J.-S."/>
            <person name="Han K.-I."/>
            <person name="Eom M.K."/>
            <person name="Shin Y.K."/>
            <person name="Lee J.-S."/>
        </authorList>
    </citation>
    <scope>NUCLEOTIDE SEQUENCE [LARGE SCALE GENOMIC DNA]</scope>
    <source>
        <strain evidence="12 13">G2-14</strain>
    </source>
</reference>
<keyword evidence="8 9" id="KW-0472">Membrane</keyword>
<keyword evidence="3 9" id="KW-0645">Protease</keyword>
<evidence type="ECO:0000256" key="10">
    <source>
        <dbReference type="RuleBase" id="RU000594"/>
    </source>
</evidence>
<dbReference type="GO" id="GO:0004190">
    <property type="term" value="F:aspartic-type endopeptidase activity"/>
    <property type="evidence" value="ECO:0007669"/>
    <property type="project" value="UniProtKB-UniRule"/>
</dbReference>
<evidence type="ECO:0000256" key="8">
    <source>
        <dbReference type="ARBA" id="ARBA00023136"/>
    </source>
</evidence>
<evidence type="ECO:0000313" key="13">
    <source>
        <dbReference type="Proteomes" id="UP000505355"/>
    </source>
</evidence>
<comment type="subcellular location">
    <subcellularLocation>
        <location evidence="9">Cell membrane</location>
        <topology evidence="9">Multi-pass membrane protein</topology>
    </subcellularLocation>
</comment>
<dbReference type="RefSeq" id="WP_173415787.1">
    <property type="nucleotide sequence ID" value="NZ_CP054139.1"/>
</dbReference>
<keyword evidence="6 9" id="KW-0378">Hydrolase</keyword>
<keyword evidence="13" id="KW-1185">Reference proteome</keyword>
<evidence type="ECO:0000256" key="3">
    <source>
        <dbReference type="ARBA" id="ARBA00022670"/>
    </source>
</evidence>
<evidence type="ECO:0000256" key="9">
    <source>
        <dbReference type="HAMAP-Rule" id="MF_00161"/>
    </source>
</evidence>
<dbReference type="PANTHER" id="PTHR33695">
    <property type="entry name" value="LIPOPROTEIN SIGNAL PEPTIDASE"/>
    <property type="match status" value="1"/>
</dbReference>
<organism evidence="12 13">
    <name type="scientific">Mucilaginibacter mali</name>
    <dbReference type="NCBI Taxonomy" id="2740462"/>
    <lineage>
        <taxon>Bacteria</taxon>
        <taxon>Pseudomonadati</taxon>
        <taxon>Bacteroidota</taxon>
        <taxon>Sphingobacteriia</taxon>
        <taxon>Sphingobacteriales</taxon>
        <taxon>Sphingobacteriaceae</taxon>
        <taxon>Mucilaginibacter</taxon>
    </lineage>
</organism>
<evidence type="ECO:0000256" key="2">
    <source>
        <dbReference type="ARBA" id="ARBA00022475"/>
    </source>
</evidence>
<evidence type="ECO:0000256" key="7">
    <source>
        <dbReference type="ARBA" id="ARBA00022989"/>
    </source>
</evidence>
<dbReference type="PANTHER" id="PTHR33695:SF1">
    <property type="entry name" value="LIPOPROTEIN SIGNAL PEPTIDASE"/>
    <property type="match status" value="1"/>
</dbReference>
<evidence type="ECO:0000256" key="5">
    <source>
        <dbReference type="ARBA" id="ARBA00022750"/>
    </source>
</evidence>
<proteinExistence type="inferred from homology"/>
<feature type="active site" evidence="9">
    <location>
        <position position="127"/>
    </location>
</feature>
<dbReference type="GO" id="GO:0005886">
    <property type="term" value="C:plasma membrane"/>
    <property type="evidence" value="ECO:0007669"/>
    <property type="project" value="UniProtKB-SubCell"/>
</dbReference>
<feature type="transmembrane region" description="Helical" evidence="9">
    <location>
        <begin position="7"/>
        <end position="23"/>
    </location>
</feature>
<dbReference type="EC" id="3.4.23.36" evidence="9"/>
<feature type="transmembrane region" description="Helical" evidence="9">
    <location>
        <begin position="73"/>
        <end position="93"/>
    </location>
</feature>
<comment type="similarity">
    <text evidence="1 9 11">Belongs to the peptidase A8 family.</text>
</comment>
<dbReference type="KEGG" id="mmab:HQ865_15605"/>
<dbReference type="GO" id="GO:0006508">
    <property type="term" value="P:proteolysis"/>
    <property type="evidence" value="ECO:0007669"/>
    <property type="project" value="UniProtKB-KW"/>
</dbReference>
<evidence type="ECO:0000256" key="4">
    <source>
        <dbReference type="ARBA" id="ARBA00022692"/>
    </source>
</evidence>
<feature type="transmembrane region" description="Helical" evidence="9">
    <location>
        <begin position="100"/>
        <end position="120"/>
    </location>
</feature>
<keyword evidence="4 9" id="KW-0812">Transmembrane</keyword>
<feature type="active site" evidence="9">
    <location>
        <position position="145"/>
    </location>
</feature>
<accession>A0A7D4UPU3</accession>
<dbReference type="PROSITE" id="PS00855">
    <property type="entry name" value="SPASE_II"/>
    <property type="match status" value="1"/>
</dbReference>
<dbReference type="InterPro" id="IPR001872">
    <property type="entry name" value="Peptidase_A8"/>
</dbReference>
<comment type="pathway">
    <text evidence="9">Protein modification; lipoprotein biosynthesis (signal peptide cleavage).</text>
</comment>
<comment type="catalytic activity">
    <reaction evidence="9 10">
        <text>Release of signal peptides from bacterial membrane prolipoproteins. Hydrolyzes -Xaa-Yaa-Zaa-|-(S,diacylglyceryl)Cys-, in which Xaa is hydrophobic (preferably Leu), and Yaa (Ala or Ser) and Zaa (Gly or Ala) have small, neutral side chains.</text>
        <dbReference type="EC" id="3.4.23.36"/>
    </reaction>
</comment>
<comment type="function">
    <text evidence="9 10">This protein specifically catalyzes the removal of signal peptides from prolipoproteins.</text>
</comment>
<evidence type="ECO:0000256" key="6">
    <source>
        <dbReference type="ARBA" id="ARBA00022801"/>
    </source>
</evidence>
<evidence type="ECO:0000256" key="11">
    <source>
        <dbReference type="RuleBase" id="RU004181"/>
    </source>
</evidence>
<dbReference type="UniPathway" id="UPA00665"/>
<gene>
    <name evidence="9 12" type="primary">lspA</name>
    <name evidence="12" type="ORF">HQ865_15605</name>
</gene>
<dbReference type="AlphaFoldDB" id="A0A7D4UPU3"/>
<dbReference type="Pfam" id="PF01252">
    <property type="entry name" value="Peptidase_A8"/>
    <property type="match status" value="1"/>
</dbReference>
<dbReference type="NCBIfam" id="TIGR00077">
    <property type="entry name" value="lspA"/>
    <property type="match status" value="1"/>
</dbReference>
<keyword evidence="5 9" id="KW-0064">Aspartyl protease</keyword>
<keyword evidence="7 9" id="KW-1133">Transmembrane helix</keyword>
<feature type="transmembrane region" description="Helical" evidence="9">
    <location>
        <begin position="140"/>
        <end position="161"/>
    </location>
</feature>
<dbReference type="HAMAP" id="MF_00161">
    <property type="entry name" value="LspA"/>
    <property type="match status" value="1"/>
</dbReference>
<dbReference type="EMBL" id="CP054139">
    <property type="protein sequence ID" value="QKJ31120.1"/>
    <property type="molecule type" value="Genomic_DNA"/>
</dbReference>
<keyword evidence="2 9" id="KW-1003">Cell membrane</keyword>
<sequence length="174" mass="19238">MKLKISAPVRIILIAAIIMLNIGCDQVSKHIVRENIGEYQNISLLYNHFTLTKVENTGAFLSLGDSISPKLKFVLLTLIPVLVLVFAVGYLMVKKNLPKIPLIAACFIIGGGIGNIYDRLLYNSVTDFMHLRFGFLQTGIFNMADVSVSLGVIIMFVWYYIAGKNLGKADVIEA</sequence>
<dbReference type="Proteomes" id="UP000505355">
    <property type="component" value="Chromosome"/>
</dbReference>
<name>A0A7D4UPU3_9SPHI</name>
<evidence type="ECO:0000313" key="12">
    <source>
        <dbReference type="EMBL" id="QKJ31120.1"/>
    </source>
</evidence>
<dbReference type="PRINTS" id="PR00781">
    <property type="entry name" value="LIPOSIGPTASE"/>
</dbReference>
<protein>
    <recommendedName>
        <fullName evidence="9">Lipoprotein signal peptidase</fullName>
        <ecNumber evidence="9">3.4.23.36</ecNumber>
    </recommendedName>
    <alternativeName>
        <fullName evidence="9">Prolipoprotein signal peptidase</fullName>
    </alternativeName>
    <alternativeName>
        <fullName evidence="9">Signal peptidase II</fullName>
        <shortName evidence="9">SPase II</shortName>
    </alternativeName>
</protein>